<name>A0AAQ3TGX1_PASNO</name>
<dbReference type="Proteomes" id="UP001341281">
    <property type="component" value="Chromosome 04"/>
</dbReference>
<feature type="domain" description="Cyclin-like" evidence="7">
    <location>
        <begin position="326"/>
        <end position="408"/>
    </location>
</feature>
<dbReference type="InterPro" id="IPR036915">
    <property type="entry name" value="Cyclin-like_sf"/>
</dbReference>
<dbReference type="FunFam" id="1.10.472.10:FF:000032">
    <property type="entry name" value="G2/mitotic-specific cyclin-1"/>
    <property type="match status" value="1"/>
</dbReference>
<evidence type="ECO:0000259" key="7">
    <source>
        <dbReference type="SMART" id="SM00385"/>
    </source>
</evidence>
<dbReference type="Pfam" id="PF00134">
    <property type="entry name" value="Cyclin_N"/>
    <property type="match status" value="1"/>
</dbReference>
<protein>
    <recommendedName>
        <fullName evidence="11">Cyclin B1</fullName>
    </recommendedName>
</protein>
<dbReference type="InterPro" id="IPR048258">
    <property type="entry name" value="Cyclins_cyclin-box"/>
</dbReference>
<dbReference type="GO" id="GO:0010332">
    <property type="term" value="P:response to gamma radiation"/>
    <property type="evidence" value="ECO:0007669"/>
    <property type="project" value="UniProtKB-ARBA"/>
</dbReference>
<dbReference type="InterPro" id="IPR013763">
    <property type="entry name" value="Cyclin-like_dom"/>
</dbReference>
<dbReference type="SUPFAM" id="SSF47954">
    <property type="entry name" value="Cyclin-like"/>
    <property type="match status" value="2"/>
</dbReference>
<dbReference type="PIRSF" id="PIRSF001771">
    <property type="entry name" value="Cyclin_A_B_D_E"/>
    <property type="match status" value="1"/>
</dbReference>
<evidence type="ECO:0000256" key="3">
    <source>
        <dbReference type="ARBA" id="ARBA00023127"/>
    </source>
</evidence>
<dbReference type="EMBL" id="CP144748">
    <property type="protein sequence ID" value="WVZ71544.1"/>
    <property type="molecule type" value="Genomic_DNA"/>
</dbReference>
<dbReference type="GO" id="GO:0044772">
    <property type="term" value="P:mitotic cell cycle phase transition"/>
    <property type="evidence" value="ECO:0007669"/>
    <property type="project" value="InterPro"/>
</dbReference>
<evidence type="ECO:0008006" key="11">
    <source>
        <dbReference type="Google" id="ProtNLM"/>
    </source>
</evidence>
<evidence type="ECO:0000313" key="9">
    <source>
        <dbReference type="EMBL" id="WVZ71544.1"/>
    </source>
</evidence>
<dbReference type="GO" id="GO:0051301">
    <property type="term" value="P:cell division"/>
    <property type="evidence" value="ECO:0007669"/>
    <property type="project" value="UniProtKB-KW"/>
</dbReference>
<dbReference type="InterPro" id="IPR006671">
    <property type="entry name" value="Cyclin_N"/>
</dbReference>
<proteinExistence type="inferred from homology"/>
<dbReference type="PROSITE" id="PS00292">
    <property type="entry name" value="CYCLINS"/>
    <property type="match status" value="1"/>
</dbReference>
<accession>A0AAQ3TGX1</accession>
<dbReference type="SMART" id="SM00385">
    <property type="entry name" value="CYCLIN"/>
    <property type="match status" value="2"/>
</dbReference>
<dbReference type="Gene3D" id="1.10.472.10">
    <property type="entry name" value="Cyclin-like"/>
    <property type="match status" value="2"/>
</dbReference>
<reference evidence="9 10" key="1">
    <citation type="submission" date="2024-02" db="EMBL/GenBank/DDBJ databases">
        <title>High-quality chromosome-scale genome assembly of Pensacola bahiagrass (Paspalum notatum Flugge var. saurae).</title>
        <authorList>
            <person name="Vega J.M."/>
            <person name="Podio M."/>
            <person name="Orjuela J."/>
            <person name="Siena L.A."/>
            <person name="Pessino S.C."/>
            <person name="Combes M.C."/>
            <person name="Mariac C."/>
            <person name="Albertini E."/>
            <person name="Pupilli F."/>
            <person name="Ortiz J.P.A."/>
            <person name="Leblanc O."/>
        </authorList>
    </citation>
    <scope>NUCLEOTIDE SEQUENCE [LARGE SCALE GENOMIC DNA]</scope>
    <source>
        <strain evidence="9">R1</strain>
        <tissue evidence="9">Leaf</tissue>
    </source>
</reference>
<dbReference type="InterPro" id="IPR046965">
    <property type="entry name" value="Cyclin_A/B-like"/>
</dbReference>
<feature type="domain" description="Cyclin C-terminal" evidence="8">
    <location>
        <begin position="322"/>
        <end position="439"/>
    </location>
</feature>
<dbReference type="PANTHER" id="PTHR10177">
    <property type="entry name" value="CYCLINS"/>
    <property type="match status" value="1"/>
</dbReference>
<dbReference type="Pfam" id="PF02984">
    <property type="entry name" value="Cyclin_C"/>
    <property type="match status" value="1"/>
</dbReference>
<dbReference type="AlphaFoldDB" id="A0AAQ3TGX1"/>
<keyword evidence="4" id="KW-0131">Cell cycle</keyword>
<dbReference type="FunFam" id="1.10.472.10:FF:000154">
    <property type="entry name" value="Cyclin-B1-4"/>
    <property type="match status" value="1"/>
</dbReference>
<dbReference type="GO" id="GO:0016538">
    <property type="term" value="F:cyclin-dependent protein serine/threonine kinase regulator activity"/>
    <property type="evidence" value="ECO:0007669"/>
    <property type="project" value="InterPro"/>
</dbReference>
<evidence type="ECO:0000313" key="10">
    <source>
        <dbReference type="Proteomes" id="UP001341281"/>
    </source>
</evidence>
<feature type="domain" description="Cyclin-like" evidence="7">
    <location>
        <begin position="229"/>
        <end position="313"/>
    </location>
</feature>
<evidence type="ECO:0000256" key="6">
    <source>
        <dbReference type="SAM" id="MobiDB-lite"/>
    </source>
</evidence>
<evidence type="ECO:0000256" key="1">
    <source>
        <dbReference type="ARBA" id="ARBA00006955"/>
    </source>
</evidence>
<gene>
    <name evidence="9" type="ORF">U9M48_020119</name>
</gene>
<comment type="similarity">
    <text evidence="1">Belongs to the cyclin family. Cyclin AB subfamily.</text>
</comment>
<dbReference type="SMART" id="SM01332">
    <property type="entry name" value="Cyclin_C"/>
    <property type="match status" value="1"/>
</dbReference>
<evidence type="ECO:0000259" key="8">
    <source>
        <dbReference type="SMART" id="SM01332"/>
    </source>
</evidence>
<dbReference type="InterPro" id="IPR039361">
    <property type="entry name" value="Cyclin"/>
</dbReference>
<feature type="region of interest" description="Disordered" evidence="6">
    <location>
        <begin position="1"/>
        <end position="25"/>
    </location>
</feature>
<evidence type="ECO:0000256" key="4">
    <source>
        <dbReference type="ARBA" id="ARBA00023306"/>
    </source>
</evidence>
<organism evidence="9 10">
    <name type="scientific">Paspalum notatum var. saurae</name>
    <dbReference type="NCBI Taxonomy" id="547442"/>
    <lineage>
        <taxon>Eukaryota</taxon>
        <taxon>Viridiplantae</taxon>
        <taxon>Streptophyta</taxon>
        <taxon>Embryophyta</taxon>
        <taxon>Tracheophyta</taxon>
        <taxon>Spermatophyta</taxon>
        <taxon>Magnoliopsida</taxon>
        <taxon>Liliopsida</taxon>
        <taxon>Poales</taxon>
        <taxon>Poaceae</taxon>
        <taxon>PACMAD clade</taxon>
        <taxon>Panicoideae</taxon>
        <taxon>Andropogonodae</taxon>
        <taxon>Paspaleae</taxon>
        <taxon>Paspalinae</taxon>
        <taxon>Paspalum</taxon>
    </lineage>
</organism>
<sequence length="445" mass="50041">MASKRQPLPGPRGAVPAQEQPKNGDAARFVRRMTTVPQAAARTRHALNDVSNRINVRPALANRQKQVVVAAENCRKAIPQVAARSQRALVDIGNLINGRPAPANRQKPLVAAPDRNGKAVKLKECCKVKPEVIAISSGQRGSRRVPTLTSVLTTCSRASDGVIGTPKRTHVIQPYDIDAADAHNELAVVEYVEDIYRFYKSTEGTCLPLSSYMRSQEEINERMRAILIDWIIEVQHRLVLMPETLYLTVYIIDKYLSMESVPRKELQLVGISAMLIASKYEEIWAPLVKDLLCLCDNTFSREQVLTKEKVILDKLHWNLTVPTMYMFIVRYLKAAMGDKELENMTFFYSELALVQYTMLVYPPSMTAAAAVYAARCTIQMDPLWTDTLEHHTGLTEPQLLDCARRLMFFHNIAPESKQKAVYRKYSSPRLGAVALQPPAKKLLPV</sequence>
<dbReference type="InterPro" id="IPR004367">
    <property type="entry name" value="Cyclin_C-dom"/>
</dbReference>
<keyword evidence="3 5" id="KW-0195">Cyclin</keyword>
<keyword evidence="2" id="KW-0132">Cell division</keyword>
<evidence type="ECO:0000256" key="5">
    <source>
        <dbReference type="RuleBase" id="RU000383"/>
    </source>
</evidence>
<keyword evidence="10" id="KW-1185">Reference proteome</keyword>
<evidence type="ECO:0000256" key="2">
    <source>
        <dbReference type="ARBA" id="ARBA00022618"/>
    </source>
</evidence>